<reference evidence="6 7" key="1">
    <citation type="journal article" date="2014" name="Int. J. Syst. Evol. Microbiol.">
        <title>Complete genome sequence of Corynebacterium casei LMG S-19264T (=DSM 44701T), isolated from a smear-ripened cheese.</title>
        <authorList>
            <consortium name="US DOE Joint Genome Institute (JGI-PGF)"/>
            <person name="Walter F."/>
            <person name="Albersmeier A."/>
            <person name="Kalinowski J."/>
            <person name="Ruckert C."/>
        </authorList>
    </citation>
    <scope>NUCLEOTIDE SEQUENCE [LARGE SCALE GENOMIC DNA]</scope>
    <source>
        <strain evidence="6 7">CGMCC 1.12976</strain>
    </source>
</reference>
<dbReference type="PANTHER" id="PTHR30055">
    <property type="entry name" value="HTH-TYPE TRANSCRIPTIONAL REGULATOR RUTR"/>
    <property type="match status" value="1"/>
</dbReference>
<name>A0A917EXQ8_9MICO</name>
<dbReference type="GO" id="GO:0003700">
    <property type="term" value="F:DNA-binding transcription factor activity"/>
    <property type="evidence" value="ECO:0007669"/>
    <property type="project" value="TreeGrafter"/>
</dbReference>
<gene>
    <name evidence="6" type="ORF">GCM10011399_11940</name>
</gene>
<keyword evidence="3" id="KW-0804">Transcription</keyword>
<evidence type="ECO:0000259" key="5">
    <source>
        <dbReference type="PROSITE" id="PS50977"/>
    </source>
</evidence>
<dbReference type="InterPro" id="IPR001647">
    <property type="entry name" value="HTH_TetR"/>
</dbReference>
<feature type="DNA-binding region" description="H-T-H motif" evidence="4">
    <location>
        <begin position="55"/>
        <end position="74"/>
    </location>
</feature>
<keyword evidence="2 4" id="KW-0238">DNA-binding</keyword>
<dbReference type="PROSITE" id="PS50977">
    <property type="entry name" value="HTH_TETR_2"/>
    <property type="match status" value="1"/>
</dbReference>
<dbReference type="Pfam" id="PF00440">
    <property type="entry name" value="TetR_N"/>
    <property type="match status" value="1"/>
</dbReference>
<dbReference type="EMBL" id="BMGP01000002">
    <property type="protein sequence ID" value="GGF19919.1"/>
    <property type="molecule type" value="Genomic_DNA"/>
</dbReference>
<sequence length="210" mass="22886">MLSECSLSYSVGMAISEAQAAVKSGRASPMPVEDRRASIIAAVTPLLMEHGRQVTSAQIAAAAGIAEGTIFRAFGDKEKLIDAAVQAHLDPEPFRRDMRAIDRTLPLEAKVRRLIELMHNRFVTIFQLMNALGLAGQKPQHSANSDFVLRVVDLLDGEEAQLRFTGERISQFVRMVALSASLPHVIGDSPIDTDTLTDFVLHGIMKEGHA</sequence>
<evidence type="ECO:0000256" key="4">
    <source>
        <dbReference type="PROSITE-ProRule" id="PRU00335"/>
    </source>
</evidence>
<keyword evidence="1" id="KW-0805">Transcription regulation</keyword>
<dbReference type="AlphaFoldDB" id="A0A917EXQ8"/>
<dbReference type="InterPro" id="IPR050109">
    <property type="entry name" value="HTH-type_TetR-like_transc_reg"/>
</dbReference>
<evidence type="ECO:0000256" key="2">
    <source>
        <dbReference type="ARBA" id="ARBA00023125"/>
    </source>
</evidence>
<accession>A0A917EXQ8</accession>
<dbReference type="PANTHER" id="PTHR30055:SF234">
    <property type="entry name" value="HTH-TYPE TRANSCRIPTIONAL REGULATOR BETI"/>
    <property type="match status" value="1"/>
</dbReference>
<dbReference type="GO" id="GO:0000976">
    <property type="term" value="F:transcription cis-regulatory region binding"/>
    <property type="evidence" value="ECO:0007669"/>
    <property type="project" value="TreeGrafter"/>
</dbReference>
<comment type="caution">
    <text evidence="6">The sequence shown here is derived from an EMBL/GenBank/DDBJ whole genome shotgun (WGS) entry which is preliminary data.</text>
</comment>
<organism evidence="6 7">
    <name type="scientific">Subtercola lobariae</name>
    <dbReference type="NCBI Taxonomy" id="1588641"/>
    <lineage>
        <taxon>Bacteria</taxon>
        <taxon>Bacillati</taxon>
        <taxon>Actinomycetota</taxon>
        <taxon>Actinomycetes</taxon>
        <taxon>Micrococcales</taxon>
        <taxon>Microbacteriaceae</taxon>
        <taxon>Subtercola</taxon>
    </lineage>
</organism>
<evidence type="ECO:0000256" key="1">
    <source>
        <dbReference type="ARBA" id="ARBA00023015"/>
    </source>
</evidence>
<dbReference type="InterPro" id="IPR009057">
    <property type="entry name" value="Homeodomain-like_sf"/>
</dbReference>
<keyword evidence="7" id="KW-1185">Reference proteome</keyword>
<protein>
    <submittedName>
        <fullName evidence="6">TetR family transcriptional regulator</fullName>
    </submittedName>
</protein>
<dbReference type="Gene3D" id="1.10.357.10">
    <property type="entry name" value="Tetracycline Repressor, domain 2"/>
    <property type="match status" value="1"/>
</dbReference>
<evidence type="ECO:0000313" key="6">
    <source>
        <dbReference type="EMBL" id="GGF19919.1"/>
    </source>
</evidence>
<dbReference type="PRINTS" id="PR00455">
    <property type="entry name" value="HTHTETR"/>
</dbReference>
<evidence type="ECO:0000313" key="7">
    <source>
        <dbReference type="Proteomes" id="UP000598775"/>
    </source>
</evidence>
<feature type="domain" description="HTH tetR-type" evidence="5">
    <location>
        <begin position="33"/>
        <end position="92"/>
    </location>
</feature>
<evidence type="ECO:0000256" key="3">
    <source>
        <dbReference type="ARBA" id="ARBA00023163"/>
    </source>
</evidence>
<dbReference type="SUPFAM" id="SSF46689">
    <property type="entry name" value="Homeodomain-like"/>
    <property type="match status" value="1"/>
</dbReference>
<dbReference type="Proteomes" id="UP000598775">
    <property type="component" value="Unassembled WGS sequence"/>
</dbReference>
<proteinExistence type="predicted"/>